<proteinExistence type="predicted"/>
<organismHost>
    <name type="scientific">Lepidoptera</name>
    <name type="common">moths &amp; butterflies</name>
    <dbReference type="NCBI Taxonomy" id="7088"/>
</organismHost>
<dbReference type="Pfam" id="PF13455">
    <property type="entry name" value="MUG113"/>
    <property type="match status" value="1"/>
</dbReference>
<evidence type="ECO:0000313" key="1">
    <source>
        <dbReference type="EMBL" id="ANS70960.1"/>
    </source>
</evidence>
<sequence length="149" mass="17102">MYTPDFTVHCTLARRVEERLLLLLLLLLLRMAQRQALREDGSARRAGHVYIATSPHYCARNIYKIGRAASPADRLCALNTSRADDFLYLEHMSADVGHEASVQLERLIHRALRSFRMHGEFFQLHSDDNLALVKRAIAGRSPAHRHHHQ</sequence>
<accession>A0A1B1MQU4</accession>
<dbReference type="EMBL" id="KU377538">
    <property type="protein sequence ID" value="ANS70960.1"/>
    <property type="molecule type" value="Genomic_DNA"/>
</dbReference>
<reference evidence="1" key="1">
    <citation type="journal article" date="2016" name="J. Invertebr. Pathol.">
        <title>An alphabaculovirus isolated from dead Lymantria dispar larvae shows high genetic similarity to baculovirus previously isolated from Lymantria monacha - An example of adaptation to a new host.</title>
        <authorList>
            <person name="Rabalski L."/>
            <person name="Krejmer-Rabalska M."/>
            <person name="Skrzecz I."/>
            <person name="Wasag B."/>
            <person name="Szewczyk B."/>
        </authorList>
    </citation>
    <scope>NUCLEOTIDE SEQUENCE</scope>
    <source>
        <strain evidence="1">BNP</strain>
    </source>
</reference>
<organism evidence="1">
    <name type="scientific">Lymantria dispar multicapsid nuclear polyhedrosis virus</name>
    <name type="common">LdMNPV</name>
    <dbReference type="NCBI Taxonomy" id="10449"/>
    <lineage>
        <taxon>Viruses</taxon>
        <taxon>Viruses incertae sedis</taxon>
        <taxon>Naldaviricetes</taxon>
        <taxon>Lefavirales</taxon>
        <taxon>Baculoviridae</taxon>
        <taxon>Alphabaculovirus</taxon>
        <taxon>Alphabaculovirus lydisparis</taxon>
    </lineage>
</organism>
<protein>
    <submittedName>
        <fullName evidence="1">Baculovirus repeated ORF k</fullName>
    </submittedName>
</protein>
<name>A0A1B1MQU4_NPVLD</name>